<accession>A0A3A0VGK3</accession>
<keyword evidence="1" id="KW-0472">Membrane</keyword>
<evidence type="ECO:0000256" key="1">
    <source>
        <dbReference type="SAM" id="Phobius"/>
    </source>
</evidence>
<organism evidence="3 4">
    <name type="scientific">Staphylococcus gallinarum</name>
    <dbReference type="NCBI Taxonomy" id="1293"/>
    <lineage>
        <taxon>Bacteria</taxon>
        <taxon>Bacillati</taxon>
        <taxon>Bacillota</taxon>
        <taxon>Bacilli</taxon>
        <taxon>Bacillales</taxon>
        <taxon>Staphylococcaceae</taxon>
        <taxon>Staphylococcus</taxon>
    </lineage>
</organism>
<reference evidence="3 4" key="1">
    <citation type="journal article" date="2016" name="Front. Microbiol.">
        <title>Comprehensive Phylogenetic Analysis of Bovine Non-aureus Staphylococci Species Based on Whole-Genome Sequencing.</title>
        <authorList>
            <person name="Naushad S."/>
            <person name="Barkema H.W."/>
            <person name="Luby C."/>
            <person name="Condas L.A."/>
            <person name="Nobrega D.B."/>
            <person name="Carson D.A."/>
            <person name="De Buck J."/>
        </authorList>
    </citation>
    <scope>NUCLEOTIDE SEQUENCE [LARGE SCALE GENOMIC DNA]</scope>
    <source>
        <strain evidence="3 4">SNUC 4781</strain>
    </source>
</reference>
<dbReference type="OrthoDB" id="1750577at2"/>
<keyword evidence="1" id="KW-0812">Transmembrane</keyword>
<gene>
    <name evidence="3" type="ORF">BUZ14_12405</name>
</gene>
<proteinExistence type="predicted"/>
<dbReference type="AlphaFoldDB" id="A0A3A0VGK3"/>
<dbReference type="PANTHER" id="PTHR34473:SF2">
    <property type="entry name" value="UPF0699 TRANSMEMBRANE PROTEIN YDBT"/>
    <property type="match status" value="1"/>
</dbReference>
<dbReference type="RefSeq" id="WP_119486167.1">
    <property type="nucleotide sequence ID" value="NZ_QYJN01000007.1"/>
</dbReference>
<dbReference type="Proteomes" id="UP000265541">
    <property type="component" value="Unassembled WGS sequence"/>
</dbReference>
<dbReference type="PANTHER" id="PTHR34473">
    <property type="entry name" value="UPF0699 TRANSMEMBRANE PROTEIN YDBS"/>
    <property type="match status" value="1"/>
</dbReference>
<evidence type="ECO:0000313" key="4">
    <source>
        <dbReference type="Proteomes" id="UP000265541"/>
    </source>
</evidence>
<sequence>MKQYRHMADSGKQAIRLNYSIWFGILVVISIALYIVNKWWLSWVADKVSITILIILLVSSIIILIYGVVLVPIIYYKIFKYKIDNHTVTIKKGIWFKKRYTIPLFRIQNVDTHRGLIMRKYNLATLTLSTAGGNKEIKLIDMHEADSIKEMIKQQSNKN</sequence>
<feature type="domain" description="YdbS-like PH" evidence="2">
    <location>
        <begin position="76"/>
        <end position="150"/>
    </location>
</feature>
<dbReference type="Pfam" id="PF03703">
    <property type="entry name" value="bPH_2"/>
    <property type="match status" value="1"/>
</dbReference>
<dbReference type="EMBL" id="QYJN01000007">
    <property type="protein sequence ID" value="RIP32940.1"/>
    <property type="molecule type" value="Genomic_DNA"/>
</dbReference>
<feature type="transmembrane region" description="Helical" evidence="1">
    <location>
        <begin position="21"/>
        <end position="40"/>
    </location>
</feature>
<keyword evidence="1" id="KW-1133">Transmembrane helix</keyword>
<evidence type="ECO:0000313" key="3">
    <source>
        <dbReference type="EMBL" id="RIP32940.1"/>
    </source>
</evidence>
<evidence type="ECO:0000259" key="2">
    <source>
        <dbReference type="Pfam" id="PF03703"/>
    </source>
</evidence>
<dbReference type="InterPro" id="IPR005182">
    <property type="entry name" value="YdbS-like_PH"/>
</dbReference>
<feature type="transmembrane region" description="Helical" evidence="1">
    <location>
        <begin position="52"/>
        <end position="76"/>
    </location>
</feature>
<name>A0A3A0VGK3_STAGA</name>
<comment type="caution">
    <text evidence="3">The sequence shown here is derived from an EMBL/GenBank/DDBJ whole genome shotgun (WGS) entry which is preliminary data.</text>
</comment>
<protein>
    <recommendedName>
        <fullName evidence="2">YdbS-like PH domain-containing protein</fullName>
    </recommendedName>
</protein>